<reference evidence="8" key="1">
    <citation type="submission" date="2021-06" db="EMBL/GenBank/DDBJ databases">
        <authorList>
            <person name="Kallberg Y."/>
            <person name="Tangrot J."/>
            <person name="Rosling A."/>
        </authorList>
    </citation>
    <scope>NUCLEOTIDE SEQUENCE</scope>
    <source>
        <strain evidence="8">MA453B</strain>
    </source>
</reference>
<evidence type="ECO:0000259" key="7">
    <source>
        <dbReference type="SMART" id="SM00916"/>
    </source>
</evidence>
<keyword evidence="5" id="KW-0687">Ribonucleoprotein</keyword>
<evidence type="ECO:0000256" key="5">
    <source>
        <dbReference type="ARBA" id="ARBA00023274"/>
    </source>
</evidence>
<evidence type="ECO:0000256" key="1">
    <source>
        <dbReference type="ARBA" id="ARBA00004173"/>
    </source>
</evidence>
<organism evidence="8 9">
    <name type="scientific">Dentiscutata erythropus</name>
    <dbReference type="NCBI Taxonomy" id="1348616"/>
    <lineage>
        <taxon>Eukaryota</taxon>
        <taxon>Fungi</taxon>
        <taxon>Fungi incertae sedis</taxon>
        <taxon>Mucoromycota</taxon>
        <taxon>Glomeromycotina</taxon>
        <taxon>Glomeromycetes</taxon>
        <taxon>Diversisporales</taxon>
        <taxon>Gigasporaceae</taxon>
        <taxon>Dentiscutata</taxon>
    </lineage>
</organism>
<comment type="caution">
    <text evidence="8">The sequence shown here is derived from an EMBL/GenBank/DDBJ whole genome shotgun (WGS) entry which is preliminary data.</text>
</comment>
<dbReference type="SMART" id="SM00916">
    <property type="entry name" value="L51_S25_CI-B8"/>
    <property type="match status" value="1"/>
</dbReference>
<evidence type="ECO:0000313" key="8">
    <source>
        <dbReference type="EMBL" id="CAG8544190.1"/>
    </source>
</evidence>
<dbReference type="Pfam" id="PF05047">
    <property type="entry name" value="L51_S25_CI-B8"/>
    <property type="match status" value="1"/>
</dbReference>
<feature type="domain" description="Ribosomal protein/NADH dehydrogenase" evidence="7">
    <location>
        <begin position="48"/>
        <end position="121"/>
    </location>
</feature>
<gene>
    <name evidence="8" type="ORF">DERYTH_LOCUS4951</name>
</gene>
<dbReference type="Gene3D" id="3.40.30.10">
    <property type="entry name" value="Glutaredoxin"/>
    <property type="match status" value="1"/>
</dbReference>
<dbReference type="Proteomes" id="UP000789405">
    <property type="component" value="Unassembled WGS sequence"/>
</dbReference>
<dbReference type="OrthoDB" id="88at2759"/>
<proteinExistence type="inferred from homology"/>
<evidence type="ECO:0000256" key="2">
    <source>
        <dbReference type="ARBA" id="ARBA00006073"/>
    </source>
</evidence>
<name>A0A9N9FKW6_9GLOM</name>
<dbReference type="SUPFAM" id="SSF52833">
    <property type="entry name" value="Thioredoxin-like"/>
    <property type="match status" value="1"/>
</dbReference>
<evidence type="ECO:0000256" key="4">
    <source>
        <dbReference type="ARBA" id="ARBA00023128"/>
    </source>
</evidence>
<dbReference type="EMBL" id="CAJVPY010001982">
    <property type="protein sequence ID" value="CAG8544190.1"/>
    <property type="molecule type" value="Genomic_DNA"/>
</dbReference>
<dbReference type="GO" id="GO:0032543">
    <property type="term" value="P:mitochondrial translation"/>
    <property type="evidence" value="ECO:0007669"/>
    <property type="project" value="InterPro"/>
</dbReference>
<accession>A0A9N9FKW6</accession>
<sequence length="154" mass="17675">MYNVIDHLFLFCQIQKPMSRKKTIISLAKNGVGAFVFPCRKLEFTYCERSGSSRGMIEYLTTRLIPFAKKNPQIEIVVTPRPSKHPFVRGLYLNGREKGISVRNKTSGEIMETVNLIRDNTGFKNNKRFKKPVISTTPSVRGIWSPFNTQPHKI</sequence>
<keyword evidence="9" id="KW-1185">Reference proteome</keyword>
<protein>
    <recommendedName>
        <fullName evidence="6">Large ribosomal subunit protein mL43</fullName>
    </recommendedName>
</protein>
<keyword evidence="4" id="KW-0496">Mitochondrion</keyword>
<dbReference type="PANTHER" id="PTHR21396">
    <property type="entry name" value="39S RIBOSOMAL PROTEIN L43"/>
    <property type="match status" value="1"/>
</dbReference>
<dbReference type="GO" id="GO:0005762">
    <property type="term" value="C:mitochondrial large ribosomal subunit"/>
    <property type="evidence" value="ECO:0007669"/>
    <property type="project" value="TreeGrafter"/>
</dbReference>
<comment type="subcellular location">
    <subcellularLocation>
        <location evidence="1">Mitochondrion</location>
    </subcellularLocation>
</comment>
<dbReference type="PANTHER" id="PTHR21396:SF2">
    <property type="entry name" value="LARGE RIBOSOMAL SUBUNIT PROTEIN ML43"/>
    <property type="match status" value="1"/>
</dbReference>
<evidence type="ECO:0000256" key="3">
    <source>
        <dbReference type="ARBA" id="ARBA00022980"/>
    </source>
</evidence>
<dbReference type="AlphaFoldDB" id="A0A9N9FKW6"/>
<comment type="similarity">
    <text evidence="2">Belongs to the mitochondrion-specific ribosomal protein mL43 family.</text>
</comment>
<dbReference type="GO" id="GO:0003735">
    <property type="term" value="F:structural constituent of ribosome"/>
    <property type="evidence" value="ECO:0007669"/>
    <property type="project" value="InterPro"/>
</dbReference>
<dbReference type="InterPro" id="IPR036249">
    <property type="entry name" value="Thioredoxin-like_sf"/>
</dbReference>
<dbReference type="InterPro" id="IPR039927">
    <property type="entry name" value="Ribosomal_mL43"/>
</dbReference>
<keyword evidence="3" id="KW-0689">Ribosomal protein</keyword>
<evidence type="ECO:0000256" key="6">
    <source>
        <dbReference type="ARBA" id="ARBA00035188"/>
    </source>
</evidence>
<dbReference type="InterPro" id="IPR007741">
    <property type="entry name" value="Ribosomal_mL43/mS25/NADH_DH"/>
</dbReference>
<evidence type="ECO:0000313" key="9">
    <source>
        <dbReference type="Proteomes" id="UP000789405"/>
    </source>
</evidence>